<accession>A0A4V3XAN5</accession>
<dbReference type="GO" id="GO:0016614">
    <property type="term" value="F:oxidoreductase activity, acting on CH-OH group of donors"/>
    <property type="evidence" value="ECO:0007669"/>
    <property type="project" value="UniProtKB-ARBA"/>
</dbReference>
<sequence>MSLPLAGKVAVVTGSSRNIGAAIAKRLATDGASVVVNYVNNAAAADDIVDYINSEGNGKAIAIQGNMCVLDDANRLIEESVKAFGKLDILVLNAGMMNNHPLEGITEKQFDDHFNTNVKIPLFMTKTAAKYLTSGGRIFFFSSSTTKFSGIPSNYLLYTATKGAVEQMTRILAKDLGAKGITVNSIAPGPVDTDLFRSGKSEQLINFFKSLHPQKRIPSPDEISPIIAFLSREEAGWINGQTLYVNGGYCV</sequence>
<organism evidence="3 4">
    <name type="scientific">Hermanssonia centrifuga</name>
    <dbReference type="NCBI Taxonomy" id="98765"/>
    <lineage>
        <taxon>Eukaryota</taxon>
        <taxon>Fungi</taxon>
        <taxon>Dikarya</taxon>
        <taxon>Basidiomycota</taxon>
        <taxon>Agaricomycotina</taxon>
        <taxon>Agaricomycetes</taxon>
        <taxon>Polyporales</taxon>
        <taxon>Meruliaceae</taxon>
        <taxon>Hermanssonia</taxon>
    </lineage>
</organism>
<dbReference type="AlphaFoldDB" id="A0A4V3XAN5"/>
<dbReference type="SUPFAM" id="SSF51735">
    <property type="entry name" value="NAD(P)-binding Rossmann-fold domains"/>
    <property type="match status" value="1"/>
</dbReference>
<dbReference type="PANTHER" id="PTHR48107">
    <property type="entry name" value="NADPH-DEPENDENT ALDEHYDE REDUCTASE-LIKE PROTEIN, CHLOROPLASTIC-RELATED"/>
    <property type="match status" value="1"/>
</dbReference>
<dbReference type="CDD" id="cd05362">
    <property type="entry name" value="THN_reductase-like_SDR_c"/>
    <property type="match status" value="1"/>
</dbReference>
<protein>
    <submittedName>
        <fullName evidence="3">Uncharacterized protein</fullName>
    </submittedName>
</protein>
<name>A0A4V3XAN5_9APHY</name>
<dbReference type="PANTHER" id="PTHR48107:SF7">
    <property type="entry name" value="RE15974P"/>
    <property type="match status" value="1"/>
</dbReference>
<dbReference type="InterPro" id="IPR002347">
    <property type="entry name" value="SDR_fam"/>
</dbReference>
<dbReference type="InterPro" id="IPR036291">
    <property type="entry name" value="NAD(P)-bd_dom_sf"/>
</dbReference>
<keyword evidence="2" id="KW-0560">Oxidoreductase</keyword>
<evidence type="ECO:0000313" key="3">
    <source>
        <dbReference type="EMBL" id="THG98802.1"/>
    </source>
</evidence>
<evidence type="ECO:0000256" key="1">
    <source>
        <dbReference type="ARBA" id="ARBA00006484"/>
    </source>
</evidence>
<dbReference type="PRINTS" id="PR00081">
    <property type="entry name" value="GDHRDH"/>
</dbReference>
<comment type="similarity">
    <text evidence="1">Belongs to the short-chain dehydrogenases/reductases (SDR) family.</text>
</comment>
<evidence type="ECO:0000256" key="2">
    <source>
        <dbReference type="ARBA" id="ARBA00023002"/>
    </source>
</evidence>
<dbReference type="Proteomes" id="UP000309038">
    <property type="component" value="Unassembled WGS sequence"/>
</dbReference>
<gene>
    <name evidence="3" type="ORF">EW026_g3444</name>
</gene>
<dbReference type="EMBL" id="SGPJ01000103">
    <property type="protein sequence ID" value="THG98802.1"/>
    <property type="molecule type" value="Genomic_DNA"/>
</dbReference>
<reference evidence="3 4" key="1">
    <citation type="submission" date="2019-02" db="EMBL/GenBank/DDBJ databases">
        <title>Genome sequencing of the rare red list fungi Phlebia centrifuga.</title>
        <authorList>
            <person name="Buettner E."/>
            <person name="Kellner H."/>
        </authorList>
    </citation>
    <scope>NUCLEOTIDE SEQUENCE [LARGE SCALE GENOMIC DNA]</scope>
    <source>
        <strain evidence="3 4">DSM 108282</strain>
    </source>
</reference>
<evidence type="ECO:0000313" key="4">
    <source>
        <dbReference type="Proteomes" id="UP000309038"/>
    </source>
</evidence>
<comment type="caution">
    <text evidence="3">The sequence shown here is derived from an EMBL/GenBank/DDBJ whole genome shotgun (WGS) entry which is preliminary data.</text>
</comment>
<dbReference type="Gene3D" id="3.40.50.720">
    <property type="entry name" value="NAD(P)-binding Rossmann-like Domain"/>
    <property type="match status" value="1"/>
</dbReference>
<dbReference type="FunFam" id="3.40.50.720:FF:000084">
    <property type="entry name" value="Short-chain dehydrogenase reductase"/>
    <property type="match status" value="1"/>
</dbReference>
<dbReference type="PRINTS" id="PR00080">
    <property type="entry name" value="SDRFAMILY"/>
</dbReference>
<proteinExistence type="inferred from homology"/>
<dbReference type="Pfam" id="PF13561">
    <property type="entry name" value="adh_short_C2"/>
    <property type="match status" value="1"/>
</dbReference>
<keyword evidence="4" id="KW-1185">Reference proteome</keyword>